<dbReference type="Pfam" id="PF17667">
    <property type="entry name" value="Pkinase_fungal"/>
    <property type="match status" value="1"/>
</dbReference>
<evidence type="ECO:0000259" key="2">
    <source>
        <dbReference type="Pfam" id="PF17667"/>
    </source>
</evidence>
<gene>
    <name evidence="3" type="ORF">PYCCODRAFT_709014</name>
</gene>
<dbReference type="SUPFAM" id="SSF56112">
    <property type="entry name" value="Protein kinase-like (PK-like)"/>
    <property type="match status" value="1"/>
</dbReference>
<evidence type="ECO:0000313" key="4">
    <source>
        <dbReference type="Proteomes" id="UP000193067"/>
    </source>
</evidence>
<feature type="compositionally biased region" description="Basic and acidic residues" evidence="1">
    <location>
        <begin position="718"/>
        <end position="736"/>
    </location>
</feature>
<accession>A0A1Y2IGC0</accession>
<dbReference type="InterPro" id="IPR011009">
    <property type="entry name" value="Kinase-like_dom_sf"/>
</dbReference>
<dbReference type="InterPro" id="IPR040976">
    <property type="entry name" value="Pkinase_fungal"/>
</dbReference>
<keyword evidence="4" id="KW-1185">Reference proteome</keyword>
<dbReference type="Gene3D" id="1.10.510.10">
    <property type="entry name" value="Transferase(Phosphotransferase) domain 1"/>
    <property type="match status" value="1"/>
</dbReference>
<organism evidence="3 4">
    <name type="scientific">Trametes coccinea (strain BRFM310)</name>
    <name type="common">Pycnoporus coccineus</name>
    <dbReference type="NCBI Taxonomy" id="1353009"/>
    <lineage>
        <taxon>Eukaryota</taxon>
        <taxon>Fungi</taxon>
        <taxon>Dikarya</taxon>
        <taxon>Basidiomycota</taxon>
        <taxon>Agaricomycotina</taxon>
        <taxon>Agaricomycetes</taxon>
        <taxon>Polyporales</taxon>
        <taxon>Polyporaceae</taxon>
        <taxon>Trametes</taxon>
    </lineage>
</organism>
<reference evidence="3 4" key="1">
    <citation type="journal article" date="2015" name="Biotechnol. Biofuels">
        <title>Enhanced degradation of softwood versus hardwood by the white-rot fungus Pycnoporus coccineus.</title>
        <authorList>
            <person name="Couturier M."/>
            <person name="Navarro D."/>
            <person name="Chevret D."/>
            <person name="Henrissat B."/>
            <person name="Piumi F."/>
            <person name="Ruiz-Duenas F.J."/>
            <person name="Martinez A.T."/>
            <person name="Grigoriev I.V."/>
            <person name="Riley R."/>
            <person name="Lipzen A."/>
            <person name="Berrin J.G."/>
            <person name="Master E.R."/>
            <person name="Rosso M.N."/>
        </authorList>
    </citation>
    <scope>NUCLEOTIDE SEQUENCE [LARGE SCALE GENOMIC DNA]</scope>
    <source>
        <strain evidence="3 4">BRFM310</strain>
    </source>
</reference>
<dbReference type="PANTHER" id="PTHR38248:SF2">
    <property type="entry name" value="FUNK1 11"/>
    <property type="match status" value="1"/>
</dbReference>
<evidence type="ECO:0000256" key="1">
    <source>
        <dbReference type="SAM" id="MobiDB-lite"/>
    </source>
</evidence>
<dbReference type="OrthoDB" id="2803809at2759"/>
<protein>
    <recommendedName>
        <fullName evidence="2">Fungal-type protein kinase domain-containing protein</fullName>
    </recommendedName>
</protein>
<name>A0A1Y2IGC0_TRAC3</name>
<dbReference type="InterPro" id="IPR008266">
    <property type="entry name" value="Tyr_kinase_AS"/>
</dbReference>
<feature type="region of interest" description="Disordered" evidence="1">
    <location>
        <begin position="701"/>
        <end position="780"/>
    </location>
</feature>
<dbReference type="EMBL" id="KZ084120">
    <property type="protein sequence ID" value="OSD00220.1"/>
    <property type="molecule type" value="Genomic_DNA"/>
</dbReference>
<feature type="compositionally biased region" description="Low complexity" evidence="1">
    <location>
        <begin position="739"/>
        <end position="749"/>
    </location>
</feature>
<proteinExistence type="predicted"/>
<dbReference type="Proteomes" id="UP000193067">
    <property type="component" value="Unassembled WGS sequence"/>
</dbReference>
<dbReference type="AlphaFoldDB" id="A0A1Y2IGC0"/>
<evidence type="ECO:0000313" key="3">
    <source>
        <dbReference type="EMBL" id="OSD00220.1"/>
    </source>
</evidence>
<dbReference type="PANTHER" id="PTHR38248">
    <property type="entry name" value="FUNK1 6"/>
    <property type="match status" value="1"/>
</dbReference>
<dbReference type="PROSITE" id="PS00109">
    <property type="entry name" value="PROTEIN_KINASE_TYR"/>
    <property type="match status" value="1"/>
</dbReference>
<feature type="domain" description="Fungal-type protein kinase" evidence="2">
    <location>
        <begin position="132"/>
        <end position="515"/>
    </location>
</feature>
<feature type="compositionally biased region" description="Polar residues" evidence="1">
    <location>
        <begin position="769"/>
        <end position="780"/>
    </location>
</feature>
<sequence>MDGKVVIIDYDHFMERFVPPPPGQSKPRKTRYSAIRLQDLPLKPESAMYPDLMEKLNVSWLAPGYRFVETPSKPDKIASKLRVDGGMYPAADAPEENKNTDWSTIEVFIECKTDDTRGDPFDDTADDGQAYSDERRSVFGQILSYSYSIFKEQHRTHLFNVVIFGSHARISRLDRGGIVATKKFNYKTEPEKLLEFFWRFARLSAAQRGHDVSAVPVTEGSEEYRLMRSRADNPRYVGDFAFQEHARVAFEKSLRGSRWWKLKVDDESDPSSAPKARYFLVGGPHFAATRGIVGRTTRGFVAIDLNDPEGPFVYLKDAWRVAHEGIRKEGEILGYLNREGVHNIPTRICHGDVLPSSFQSSISHELWMEKHSNSEEQACPLKVHRHYRLVVVEVCLPMSDFQNGKELVRLIARCIAAHGSAFKKGIMHRDISAGNVLIHIRESVDEGGQFQSKREGFLTDWELSKDVREKPEGKGPRQPDRTGTWQFLSANVLANPSKGVELQDEMESFFHVLLYYAIRYLPTDCPDITPLMYDYFDGYTRLGEEYSASASKSRVMVEGELVFASQYYLQFLTRLPVEGQPAPPPHPINRRFVKLLKLFKAQYALYTLEAKAGHTDIDPPAGTSSALPTDMFRSSTGDKYDDDDLALVSEIEGQPEFAASRILPDPFRQNRQELEEVAAVLKSHNQMVLLFLKPFTAEGNDWPVEDKLPDQMRAGYDPLKDLKKPKPSKSGEESQERAPLIPIRIPPRLMVASNSSRKRPTLHDDDTFDNPSPKRSATDR</sequence>
<dbReference type="GO" id="GO:0004672">
    <property type="term" value="F:protein kinase activity"/>
    <property type="evidence" value="ECO:0007669"/>
    <property type="project" value="InterPro"/>
</dbReference>